<protein>
    <submittedName>
        <fullName evidence="5">AraC-like DNA-binding protein</fullName>
    </submittedName>
</protein>
<dbReference type="InterPro" id="IPR018062">
    <property type="entry name" value="HTH_AraC-typ_CS"/>
</dbReference>
<evidence type="ECO:0000313" key="5">
    <source>
        <dbReference type="EMBL" id="PTQ75290.1"/>
    </source>
</evidence>
<dbReference type="Gene3D" id="1.10.10.60">
    <property type="entry name" value="Homeodomain-like"/>
    <property type="match status" value="1"/>
</dbReference>
<evidence type="ECO:0000259" key="4">
    <source>
        <dbReference type="PROSITE" id="PS01124"/>
    </source>
</evidence>
<sequence length="342" mass="38039">MPKHIDSQNIVETPSLRALALAPLQRLFSARPEFIDTLEKTDLAHAAHLGPYDLIPLLSFLELLEELSKRLQNPVLGAELGQSLSAPDLGPAGLLMLQSATMRRGINRYVLRLSALQSASDMRFEPMGDLFSLSYQITGLGRQIWPQDTELSLSSTTHLIRQSFDSRWAPLEVHLAHVPPVGVERLERIFRAPVRFGQAANRLLFAPEDLDLPYRDEDKPLIAVIERHIEDLLLSQAADAPMQSRVESVIAHQLGQQPCTLASVAAMLGLSPRKLQRHLAAEGTSLRTILRDQRMRIAETQLQAPGARMSDVAHALGYADNTAFWRAYRSWTGEAPSTRRSG</sequence>
<dbReference type="InterPro" id="IPR032687">
    <property type="entry name" value="AraC-type_N"/>
</dbReference>
<organism evidence="5 6">
    <name type="scientific">Celeribacter persicus</name>
    <dbReference type="NCBI Taxonomy" id="1651082"/>
    <lineage>
        <taxon>Bacteria</taxon>
        <taxon>Pseudomonadati</taxon>
        <taxon>Pseudomonadota</taxon>
        <taxon>Alphaproteobacteria</taxon>
        <taxon>Rhodobacterales</taxon>
        <taxon>Roseobacteraceae</taxon>
        <taxon>Celeribacter</taxon>
    </lineage>
</organism>
<dbReference type="PROSITE" id="PS01124">
    <property type="entry name" value="HTH_ARAC_FAMILY_2"/>
    <property type="match status" value="1"/>
</dbReference>
<dbReference type="Pfam" id="PF12625">
    <property type="entry name" value="Arabinose_bd"/>
    <property type="match status" value="1"/>
</dbReference>
<dbReference type="EMBL" id="QAOH01000002">
    <property type="protein sequence ID" value="PTQ75290.1"/>
    <property type="molecule type" value="Genomic_DNA"/>
</dbReference>
<reference evidence="5 6" key="1">
    <citation type="submission" date="2018-04" db="EMBL/GenBank/DDBJ databases">
        <title>Genomic Encyclopedia of Archaeal and Bacterial Type Strains, Phase II (KMG-II): from individual species to whole genera.</title>
        <authorList>
            <person name="Goeker M."/>
        </authorList>
    </citation>
    <scope>NUCLEOTIDE SEQUENCE [LARGE SCALE GENOMIC DNA]</scope>
    <source>
        <strain evidence="5 6">DSM 100434</strain>
    </source>
</reference>
<dbReference type="SUPFAM" id="SSF46689">
    <property type="entry name" value="Homeodomain-like"/>
    <property type="match status" value="1"/>
</dbReference>
<dbReference type="GO" id="GO:0000976">
    <property type="term" value="F:transcription cis-regulatory region binding"/>
    <property type="evidence" value="ECO:0007669"/>
    <property type="project" value="TreeGrafter"/>
</dbReference>
<dbReference type="GO" id="GO:0003700">
    <property type="term" value="F:DNA-binding transcription factor activity"/>
    <property type="evidence" value="ECO:0007669"/>
    <property type="project" value="InterPro"/>
</dbReference>
<keyword evidence="1" id="KW-0805">Transcription regulation</keyword>
<dbReference type="InterPro" id="IPR009057">
    <property type="entry name" value="Homeodomain-like_sf"/>
</dbReference>
<proteinExistence type="predicted"/>
<dbReference type="PANTHER" id="PTHR47894:SF4">
    <property type="entry name" value="HTH-TYPE TRANSCRIPTIONAL REGULATOR GADX"/>
    <property type="match status" value="1"/>
</dbReference>
<dbReference type="Pfam" id="PF12833">
    <property type="entry name" value="HTH_18"/>
    <property type="match status" value="1"/>
</dbReference>
<feature type="domain" description="HTH araC/xylS-type" evidence="4">
    <location>
        <begin position="244"/>
        <end position="342"/>
    </location>
</feature>
<evidence type="ECO:0000256" key="3">
    <source>
        <dbReference type="ARBA" id="ARBA00023163"/>
    </source>
</evidence>
<keyword evidence="2 5" id="KW-0238">DNA-binding</keyword>
<dbReference type="PROSITE" id="PS00041">
    <property type="entry name" value="HTH_ARAC_FAMILY_1"/>
    <property type="match status" value="1"/>
</dbReference>
<gene>
    <name evidence="5" type="ORF">C8N42_102210</name>
</gene>
<dbReference type="SMART" id="SM00342">
    <property type="entry name" value="HTH_ARAC"/>
    <property type="match status" value="1"/>
</dbReference>
<dbReference type="RefSeq" id="WP_107815266.1">
    <property type="nucleotide sequence ID" value="NZ_QAOH01000002.1"/>
</dbReference>
<dbReference type="AlphaFoldDB" id="A0A2T5HUM3"/>
<evidence type="ECO:0000256" key="2">
    <source>
        <dbReference type="ARBA" id="ARBA00023125"/>
    </source>
</evidence>
<dbReference type="OrthoDB" id="9805730at2"/>
<dbReference type="Proteomes" id="UP000244077">
    <property type="component" value="Unassembled WGS sequence"/>
</dbReference>
<evidence type="ECO:0000256" key="1">
    <source>
        <dbReference type="ARBA" id="ARBA00023015"/>
    </source>
</evidence>
<dbReference type="PANTHER" id="PTHR47894">
    <property type="entry name" value="HTH-TYPE TRANSCRIPTIONAL REGULATOR GADX"/>
    <property type="match status" value="1"/>
</dbReference>
<accession>A0A2T5HUM3</accession>
<evidence type="ECO:0000313" key="6">
    <source>
        <dbReference type="Proteomes" id="UP000244077"/>
    </source>
</evidence>
<dbReference type="InterPro" id="IPR018060">
    <property type="entry name" value="HTH_AraC"/>
</dbReference>
<dbReference type="GO" id="GO:0005829">
    <property type="term" value="C:cytosol"/>
    <property type="evidence" value="ECO:0007669"/>
    <property type="project" value="TreeGrafter"/>
</dbReference>
<comment type="caution">
    <text evidence="5">The sequence shown here is derived from an EMBL/GenBank/DDBJ whole genome shotgun (WGS) entry which is preliminary data.</text>
</comment>
<name>A0A2T5HUM3_9RHOB</name>
<keyword evidence="6" id="KW-1185">Reference proteome</keyword>
<keyword evidence="3" id="KW-0804">Transcription</keyword>